<comment type="caution">
    <text evidence="1">The sequence shown here is derived from an EMBL/GenBank/DDBJ whole genome shotgun (WGS) entry which is preliminary data.</text>
</comment>
<dbReference type="AlphaFoldDB" id="A0A976FMA0"/>
<dbReference type="Proteomes" id="UP000294530">
    <property type="component" value="Unassembled WGS sequence"/>
</dbReference>
<dbReference type="RefSeq" id="XP_067818911.1">
    <property type="nucleotide sequence ID" value="XM_067960953.1"/>
</dbReference>
<dbReference type="KEGG" id="blac:94346624"/>
<sequence>MDQSNFTIQLANSLMPRSLSQTLGFYECPEKTSILATVQDDYDFADEWNEQEKFQCRNSCPDKRSLFSTSRWKCRLKSLSFTRSKGSALSKQFTVGDSTRQAISHLRHSMIDISSHTLGLLKDSMPVRHRYSEADISRYGDIMDQFRSETPPGKDFYEESINKEAQETFHTQVADPIVNLRESLCCHNMKENK</sequence>
<gene>
    <name evidence="1" type="ORF">CCR75_002856</name>
</gene>
<protein>
    <submittedName>
        <fullName evidence="1">Uncharacterized protein</fullName>
    </submittedName>
</protein>
<dbReference type="OrthoDB" id="112817at2759"/>
<evidence type="ECO:0000313" key="1">
    <source>
        <dbReference type="EMBL" id="TDH69412.1"/>
    </source>
</evidence>
<proteinExistence type="predicted"/>
<accession>A0A976FMA0</accession>
<name>A0A976FMA0_BRELC</name>
<organism evidence="1 2">
    <name type="scientific">Bremia lactucae</name>
    <name type="common">Lettuce downy mildew</name>
    <dbReference type="NCBI Taxonomy" id="4779"/>
    <lineage>
        <taxon>Eukaryota</taxon>
        <taxon>Sar</taxon>
        <taxon>Stramenopiles</taxon>
        <taxon>Oomycota</taxon>
        <taxon>Peronosporomycetes</taxon>
        <taxon>Peronosporales</taxon>
        <taxon>Peronosporaceae</taxon>
        <taxon>Bremia</taxon>
    </lineage>
</organism>
<dbReference type="EMBL" id="SHOA02000002">
    <property type="protein sequence ID" value="TDH69412.1"/>
    <property type="molecule type" value="Genomic_DNA"/>
</dbReference>
<keyword evidence="2" id="KW-1185">Reference proteome</keyword>
<dbReference type="GeneID" id="94346624"/>
<evidence type="ECO:0000313" key="2">
    <source>
        <dbReference type="Proteomes" id="UP000294530"/>
    </source>
</evidence>
<reference evidence="1 2" key="1">
    <citation type="journal article" date="2021" name="Genome Biol.">
        <title>AFLAP: assembly-free linkage analysis pipeline using k-mers from genome sequencing data.</title>
        <authorList>
            <person name="Fletcher K."/>
            <person name="Zhang L."/>
            <person name="Gil J."/>
            <person name="Han R."/>
            <person name="Cavanaugh K."/>
            <person name="Michelmore R."/>
        </authorList>
    </citation>
    <scope>NUCLEOTIDE SEQUENCE [LARGE SCALE GENOMIC DNA]</scope>
    <source>
        <strain evidence="1 2">SF5</strain>
    </source>
</reference>